<comment type="catalytic activity">
    <reaction evidence="15 16">
        <text>UDP-N-acetyl-alpha-D-muramate + NADP(+) = UDP-N-acetyl-3-O-(1-carboxyvinyl)-alpha-D-glucosamine + NADPH + H(+)</text>
        <dbReference type="Rhea" id="RHEA:12248"/>
        <dbReference type="ChEBI" id="CHEBI:15378"/>
        <dbReference type="ChEBI" id="CHEBI:57783"/>
        <dbReference type="ChEBI" id="CHEBI:58349"/>
        <dbReference type="ChEBI" id="CHEBI:68483"/>
        <dbReference type="ChEBI" id="CHEBI:70757"/>
        <dbReference type="EC" id="1.3.1.98"/>
    </reaction>
</comment>
<comment type="function">
    <text evidence="2 16">Cell wall formation.</text>
</comment>
<dbReference type="InterPro" id="IPR016167">
    <property type="entry name" value="FAD-bd_PCMH_sub1"/>
</dbReference>
<dbReference type="InterPro" id="IPR016166">
    <property type="entry name" value="FAD-bd_PCMH"/>
</dbReference>
<dbReference type="Pfam" id="PF01565">
    <property type="entry name" value="FAD_binding_4"/>
    <property type="match status" value="1"/>
</dbReference>
<evidence type="ECO:0000256" key="14">
    <source>
        <dbReference type="ARBA" id="ARBA00023316"/>
    </source>
</evidence>
<keyword evidence="11 16" id="KW-0573">Peptidoglycan synthesis</keyword>
<feature type="active site" evidence="16">
    <location>
        <position position="297"/>
    </location>
</feature>
<comment type="cofactor">
    <cofactor evidence="1 16">
        <name>FAD</name>
        <dbReference type="ChEBI" id="CHEBI:57692"/>
    </cofactor>
</comment>
<dbReference type="NCBIfam" id="NF010480">
    <property type="entry name" value="PRK13905.1"/>
    <property type="match status" value="1"/>
</dbReference>
<evidence type="ECO:0000256" key="15">
    <source>
        <dbReference type="ARBA" id="ARBA00048914"/>
    </source>
</evidence>
<dbReference type="InterPro" id="IPR006094">
    <property type="entry name" value="Oxid_FAD_bind_N"/>
</dbReference>
<feature type="active site" description="Proton donor" evidence="16">
    <location>
        <position position="227"/>
    </location>
</feature>
<comment type="similarity">
    <text evidence="16">Belongs to the MurB family.</text>
</comment>
<dbReference type="KEGG" id="jda:BW727_101279"/>
<dbReference type="RefSeq" id="WP_418268836.1">
    <property type="nucleotide sequence ID" value="NZ_BBYN01000009.1"/>
</dbReference>
<dbReference type="PROSITE" id="PS51387">
    <property type="entry name" value="FAD_PCMH"/>
    <property type="match status" value="1"/>
</dbReference>
<sequence>MLEKQQIAKELRQLFPLTIVKKNEPLNKYTYTKTGGAGDIVVFPNTKEDVQGIVKWVHEHKVPLTILGNSSNVIIKDGGIRGVVIILTDLNEVEIKKNKLVVQSGASIIETAQKALSANLTGLEFACGIPGSVGGAVFMNAGAYGGEVKTVIKSVEVVTLEGKRHVYSNEEMAFGYRTSVIQERGDIVLETVFELEKGKFEHIKEKMDELTELRESKQPLEYPSCGSVFKRPTGYFTGKLIQDAGLQGKIWGGAQISTKHAGFIVNINNATATDYLELIAYIQKTIKEVYDVTLETEVRVIGENLVENIAAVPS</sequence>
<dbReference type="GO" id="GO:0071949">
    <property type="term" value="F:FAD binding"/>
    <property type="evidence" value="ECO:0007669"/>
    <property type="project" value="InterPro"/>
</dbReference>
<dbReference type="GO" id="GO:0008360">
    <property type="term" value="P:regulation of cell shape"/>
    <property type="evidence" value="ECO:0007669"/>
    <property type="project" value="UniProtKB-KW"/>
</dbReference>
<dbReference type="Pfam" id="PF02873">
    <property type="entry name" value="MurB_C"/>
    <property type="match status" value="1"/>
</dbReference>
<keyword evidence="6 16" id="KW-0132">Cell division</keyword>
<keyword evidence="10 16" id="KW-0133">Cell shape</keyword>
<dbReference type="AlphaFoldDB" id="A0A1S6IQ22"/>
<evidence type="ECO:0000256" key="10">
    <source>
        <dbReference type="ARBA" id="ARBA00022960"/>
    </source>
</evidence>
<evidence type="ECO:0000313" key="18">
    <source>
        <dbReference type="EMBL" id="AQS53646.1"/>
    </source>
</evidence>
<keyword evidence="5 16" id="KW-0963">Cytoplasm</keyword>
<evidence type="ECO:0000256" key="12">
    <source>
        <dbReference type="ARBA" id="ARBA00023002"/>
    </source>
</evidence>
<evidence type="ECO:0000256" key="8">
    <source>
        <dbReference type="ARBA" id="ARBA00022827"/>
    </source>
</evidence>
<evidence type="ECO:0000256" key="16">
    <source>
        <dbReference type="HAMAP-Rule" id="MF_00037"/>
    </source>
</evidence>
<evidence type="ECO:0000256" key="2">
    <source>
        <dbReference type="ARBA" id="ARBA00003921"/>
    </source>
</evidence>
<evidence type="ECO:0000313" key="19">
    <source>
        <dbReference type="Proteomes" id="UP000188993"/>
    </source>
</evidence>
<dbReference type="InterPro" id="IPR003170">
    <property type="entry name" value="MurB"/>
</dbReference>
<keyword evidence="7 16" id="KW-0285">Flavoprotein</keyword>
<dbReference type="Proteomes" id="UP000188993">
    <property type="component" value="Chromosome"/>
</dbReference>
<dbReference type="GO" id="GO:0005829">
    <property type="term" value="C:cytosol"/>
    <property type="evidence" value="ECO:0007669"/>
    <property type="project" value="TreeGrafter"/>
</dbReference>
<dbReference type="Gene3D" id="3.30.43.10">
    <property type="entry name" value="Uridine Diphospho-n-acetylenolpyruvylglucosamine Reductase, domain 2"/>
    <property type="match status" value="1"/>
</dbReference>
<organism evidence="18 19">
    <name type="scientific">Jeotgalibaca dankookensis</name>
    <dbReference type="NCBI Taxonomy" id="708126"/>
    <lineage>
        <taxon>Bacteria</taxon>
        <taxon>Bacillati</taxon>
        <taxon>Bacillota</taxon>
        <taxon>Bacilli</taxon>
        <taxon>Lactobacillales</taxon>
        <taxon>Carnobacteriaceae</taxon>
        <taxon>Jeotgalibaca</taxon>
    </lineage>
</organism>
<evidence type="ECO:0000259" key="17">
    <source>
        <dbReference type="PROSITE" id="PS51387"/>
    </source>
</evidence>
<dbReference type="STRING" id="708126.BW727_101279"/>
<dbReference type="InterPro" id="IPR036635">
    <property type="entry name" value="MurB_C_sf"/>
</dbReference>
<dbReference type="SUPFAM" id="SSF56176">
    <property type="entry name" value="FAD-binding/transporter-associated domain-like"/>
    <property type="match status" value="1"/>
</dbReference>
<dbReference type="PANTHER" id="PTHR21071">
    <property type="entry name" value="UDP-N-ACETYLENOLPYRUVOYLGLUCOSAMINE REDUCTASE"/>
    <property type="match status" value="1"/>
</dbReference>
<name>A0A1S6IQ22_9LACT</name>
<evidence type="ECO:0000256" key="11">
    <source>
        <dbReference type="ARBA" id="ARBA00022984"/>
    </source>
</evidence>
<evidence type="ECO:0000256" key="9">
    <source>
        <dbReference type="ARBA" id="ARBA00022857"/>
    </source>
</evidence>
<dbReference type="GO" id="GO:0071555">
    <property type="term" value="P:cell wall organization"/>
    <property type="evidence" value="ECO:0007669"/>
    <property type="project" value="UniProtKB-KW"/>
</dbReference>
<keyword evidence="19" id="KW-1185">Reference proteome</keyword>
<dbReference type="SUPFAM" id="SSF56194">
    <property type="entry name" value="Uridine diphospho-N-Acetylenolpyruvylglucosamine reductase, MurB, C-terminal domain"/>
    <property type="match status" value="1"/>
</dbReference>
<dbReference type="EMBL" id="CP019728">
    <property type="protein sequence ID" value="AQS53646.1"/>
    <property type="molecule type" value="Genomic_DNA"/>
</dbReference>
<dbReference type="UniPathway" id="UPA00219"/>
<comment type="subcellular location">
    <subcellularLocation>
        <location evidence="3 16">Cytoplasm</location>
    </subcellularLocation>
</comment>
<dbReference type="Gene3D" id="3.90.78.10">
    <property type="entry name" value="UDP-N-acetylenolpyruvoylglucosamine reductase, C-terminal domain"/>
    <property type="match status" value="1"/>
</dbReference>
<evidence type="ECO:0000256" key="13">
    <source>
        <dbReference type="ARBA" id="ARBA00023306"/>
    </source>
</evidence>
<evidence type="ECO:0000256" key="5">
    <source>
        <dbReference type="ARBA" id="ARBA00022490"/>
    </source>
</evidence>
<dbReference type="GO" id="GO:0008762">
    <property type="term" value="F:UDP-N-acetylmuramate dehydrogenase activity"/>
    <property type="evidence" value="ECO:0007669"/>
    <property type="project" value="UniProtKB-UniRule"/>
</dbReference>
<evidence type="ECO:0000256" key="3">
    <source>
        <dbReference type="ARBA" id="ARBA00004496"/>
    </source>
</evidence>
<proteinExistence type="inferred from homology"/>
<comment type="pathway">
    <text evidence="4 16">Cell wall biogenesis; peptidoglycan biosynthesis.</text>
</comment>
<evidence type="ECO:0000256" key="1">
    <source>
        <dbReference type="ARBA" id="ARBA00001974"/>
    </source>
</evidence>
<accession>A0A1S6IQ22</accession>
<evidence type="ECO:0000256" key="4">
    <source>
        <dbReference type="ARBA" id="ARBA00004752"/>
    </source>
</evidence>
<protein>
    <recommendedName>
        <fullName evidence="16">UDP-N-acetylenolpyruvoylglucosamine reductase</fullName>
        <ecNumber evidence="16">1.3.1.98</ecNumber>
    </recommendedName>
    <alternativeName>
        <fullName evidence="16">UDP-N-acetylmuramate dehydrogenase</fullName>
    </alternativeName>
</protein>
<dbReference type="PANTHER" id="PTHR21071:SF4">
    <property type="entry name" value="UDP-N-ACETYLENOLPYRUVOYLGLUCOSAMINE REDUCTASE"/>
    <property type="match status" value="1"/>
</dbReference>
<keyword evidence="14 16" id="KW-0961">Cell wall biogenesis/degradation</keyword>
<keyword evidence="13 16" id="KW-0131">Cell cycle</keyword>
<dbReference type="InterPro" id="IPR036318">
    <property type="entry name" value="FAD-bd_PCMH-like_sf"/>
</dbReference>
<feature type="active site" evidence="16">
    <location>
        <position position="177"/>
    </location>
</feature>
<dbReference type="InterPro" id="IPR011601">
    <property type="entry name" value="MurB_C"/>
</dbReference>
<dbReference type="NCBIfam" id="TIGR00179">
    <property type="entry name" value="murB"/>
    <property type="match status" value="1"/>
</dbReference>
<keyword evidence="9 16" id="KW-0521">NADP</keyword>
<dbReference type="HAMAP" id="MF_00037">
    <property type="entry name" value="MurB"/>
    <property type="match status" value="1"/>
</dbReference>
<evidence type="ECO:0000256" key="7">
    <source>
        <dbReference type="ARBA" id="ARBA00022630"/>
    </source>
</evidence>
<dbReference type="GO" id="GO:0051301">
    <property type="term" value="P:cell division"/>
    <property type="evidence" value="ECO:0007669"/>
    <property type="project" value="UniProtKB-KW"/>
</dbReference>
<evidence type="ECO:0000256" key="6">
    <source>
        <dbReference type="ARBA" id="ARBA00022618"/>
    </source>
</evidence>
<feature type="domain" description="FAD-binding PCMH-type" evidence="17">
    <location>
        <begin position="34"/>
        <end position="220"/>
    </location>
</feature>
<dbReference type="GO" id="GO:0009252">
    <property type="term" value="P:peptidoglycan biosynthetic process"/>
    <property type="evidence" value="ECO:0007669"/>
    <property type="project" value="UniProtKB-UniRule"/>
</dbReference>
<keyword evidence="12 16" id="KW-0560">Oxidoreductase</keyword>
<reference evidence="18 19" key="1">
    <citation type="journal article" date="2014" name="Int. J. Syst. Evol. Microbiol.">
        <title>Jeotgalibaca dankookensis gen. nov., sp. nov., a member of the family Carnobacteriaceae, isolated from seujeot (Korean traditional food).</title>
        <authorList>
            <person name="Lee D.G."/>
            <person name="Trujillo M.E."/>
            <person name="Kang H."/>
            <person name="Ahn T.Y."/>
        </authorList>
    </citation>
    <scope>NUCLEOTIDE SEQUENCE [LARGE SCALE GENOMIC DNA]</scope>
    <source>
        <strain evidence="18 19">EX-07</strain>
    </source>
</reference>
<dbReference type="Gene3D" id="3.30.465.10">
    <property type="match status" value="1"/>
</dbReference>
<gene>
    <name evidence="16 18" type="primary">murB</name>
    <name evidence="18" type="ORF">BW727_101279</name>
</gene>
<dbReference type="EC" id="1.3.1.98" evidence="16"/>
<keyword evidence="8 16" id="KW-0274">FAD</keyword>
<dbReference type="InterPro" id="IPR016169">
    <property type="entry name" value="FAD-bd_PCMH_sub2"/>
</dbReference>